<sequence>MYLQSMQEILHKTLQCDIAILKLACHHRRNPYARLVAIAELRVQAEANVHIVDRTIRQAQSSTDLGSSLATRNPFTSIRKLFAASSIANNSSGSSSNAVGRVNVQYIAESVSSESSLEIQGKPTVTFVAVGTRKCKSFADLWQHAIDSRKLDVPSPGAVESERDGVNCAPTQVTAFSEADGSSSLSPGASIHDLTQPRASRIWYTLFVHNSGDSGGYNRTNRLVEISADKLSHMKITKSWRAVTANLPAQTVRLSTNYLDANSLPLLSTHPLLARTRLLVYIYLQIVLSPRPVTAIASHFASFKYPTIISVDLVACTFGR</sequence>
<dbReference type="AlphaFoldDB" id="A0A8E0RVS6"/>
<evidence type="ECO:0000313" key="1">
    <source>
        <dbReference type="EMBL" id="KAA0192302.1"/>
    </source>
</evidence>
<proteinExistence type="predicted"/>
<gene>
    <name evidence="1" type="ORF">FBUS_06161</name>
</gene>
<accession>A0A8E0RVS6</accession>
<dbReference type="EMBL" id="LUCM01005766">
    <property type="protein sequence ID" value="KAA0192302.1"/>
    <property type="molecule type" value="Genomic_DNA"/>
</dbReference>
<comment type="caution">
    <text evidence="1">The sequence shown here is derived from an EMBL/GenBank/DDBJ whole genome shotgun (WGS) entry which is preliminary data.</text>
</comment>
<organism evidence="1 2">
    <name type="scientific">Fasciolopsis buskii</name>
    <dbReference type="NCBI Taxonomy" id="27845"/>
    <lineage>
        <taxon>Eukaryota</taxon>
        <taxon>Metazoa</taxon>
        <taxon>Spiralia</taxon>
        <taxon>Lophotrochozoa</taxon>
        <taxon>Platyhelminthes</taxon>
        <taxon>Trematoda</taxon>
        <taxon>Digenea</taxon>
        <taxon>Plagiorchiida</taxon>
        <taxon>Echinostomata</taxon>
        <taxon>Echinostomatoidea</taxon>
        <taxon>Fasciolidae</taxon>
        <taxon>Fasciolopsis</taxon>
    </lineage>
</organism>
<reference evidence="1" key="1">
    <citation type="submission" date="2019-05" db="EMBL/GenBank/DDBJ databases">
        <title>Annotation for the trematode Fasciolopsis buski.</title>
        <authorList>
            <person name="Choi Y.-J."/>
        </authorList>
    </citation>
    <scope>NUCLEOTIDE SEQUENCE</scope>
    <source>
        <strain evidence="1">HT</strain>
        <tissue evidence="1">Whole worm</tissue>
    </source>
</reference>
<name>A0A8E0RVS6_9TREM</name>
<protein>
    <submittedName>
        <fullName evidence="1">Uncharacterized protein</fullName>
    </submittedName>
</protein>
<dbReference type="Proteomes" id="UP000728185">
    <property type="component" value="Unassembled WGS sequence"/>
</dbReference>
<keyword evidence="2" id="KW-1185">Reference proteome</keyword>
<evidence type="ECO:0000313" key="2">
    <source>
        <dbReference type="Proteomes" id="UP000728185"/>
    </source>
</evidence>